<gene>
    <name evidence="2" type="ORF">GlitD10_0522</name>
</gene>
<accession>A0A1J0AA75</accession>
<keyword evidence="1" id="KW-0812">Transmembrane</keyword>
<evidence type="ECO:0000313" key="2">
    <source>
        <dbReference type="EMBL" id="APB32834.1"/>
    </source>
</evidence>
<keyword evidence="1" id="KW-0472">Membrane</keyword>
<name>A0A1J0AA75_9CYAN</name>
<proteinExistence type="predicted"/>
<dbReference type="RefSeq" id="WP_071453520.1">
    <property type="nucleotide sequence ID" value="NZ_CP017675.1"/>
</dbReference>
<protein>
    <submittedName>
        <fullName evidence="2">Cation transport ATPase-like protein</fullName>
    </submittedName>
</protein>
<dbReference type="STRING" id="1188229.GlitD10_0522"/>
<evidence type="ECO:0000313" key="3">
    <source>
        <dbReference type="Proteomes" id="UP000180235"/>
    </source>
</evidence>
<reference evidence="2 3" key="1">
    <citation type="submission" date="2016-10" db="EMBL/GenBank/DDBJ databases">
        <title>Description of Gloeomargarita lithophora gen. nov., sp. nov., a thylakoid-bearing basal-branching cyanobacterium with intracellular carbonates, and proposal for Gloeomargaritales ord. nov.</title>
        <authorList>
            <person name="Moreira D."/>
            <person name="Tavera R."/>
            <person name="Benzerara K."/>
            <person name="Skouri-Panet F."/>
            <person name="Couradeau E."/>
            <person name="Gerard E."/>
            <person name="Loussert C."/>
            <person name="Novelo E."/>
            <person name="Zivanovic Y."/>
            <person name="Lopez-Garcia P."/>
        </authorList>
    </citation>
    <scope>NUCLEOTIDE SEQUENCE [LARGE SCALE GENOMIC DNA]</scope>
    <source>
        <strain evidence="2 3">D10</strain>
    </source>
</reference>
<dbReference type="Proteomes" id="UP000180235">
    <property type="component" value="Chromosome"/>
</dbReference>
<sequence>MNHPRCELVHHIPGRLRLKLKGLNQGLFHLEAELLTWPGIVGVRTNAAAHALIVDYYPDHWQLETLLAEITQLLDQLAVTKDEEFLEVAADYFPLSVGMLGLSVLAVPLEIPVLLLGVGLTITALPFITEALRGLAQRERIQVELLDSLWMGLHTLRGELVAPALLMVGADTLGRYKYHLKALDERNLKTQAQATVVQTAEQLLPPTLLGSSLIWLATGSLAAGLPPLQLDFATPLRVVLPLAVHQGLVQTGLPDGATLETLAQLRHITVEPALARDSLVQALNQRGVGVTVAYAPLAPGAWLRTEGQDWKLTLASGQTIYLQPEQLLLTLDCAQATLNRLYQAIAIVTIPNLAVVAAGLFWGLHPIQAVSINTLATLLALAHCGLLLPESPPEIAPATVTVPALELPR</sequence>
<evidence type="ECO:0000256" key="1">
    <source>
        <dbReference type="SAM" id="Phobius"/>
    </source>
</evidence>
<dbReference type="AlphaFoldDB" id="A0A1J0AA75"/>
<keyword evidence="1" id="KW-1133">Transmembrane helix</keyword>
<dbReference type="KEGG" id="glt:GlitD10_0522"/>
<dbReference type="OrthoDB" id="438550at2"/>
<keyword evidence="3" id="KW-1185">Reference proteome</keyword>
<organism evidence="2 3">
    <name type="scientific">Gloeomargarita lithophora Alchichica-D10</name>
    <dbReference type="NCBI Taxonomy" id="1188229"/>
    <lineage>
        <taxon>Bacteria</taxon>
        <taxon>Bacillati</taxon>
        <taxon>Cyanobacteriota</taxon>
        <taxon>Cyanophyceae</taxon>
        <taxon>Gloeomargaritales</taxon>
        <taxon>Gloeomargaritaceae</taxon>
        <taxon>Gloeomargarita</taxon>
    </lineage>
</organism>
<feature type="transmembrane region" description="Helical" evidence="1">
    <location>
        <begin position="344"/>
        <end position="364"/>
    </location>
</feature>
<dbReference type="EMBL" id="CP017675">
    <property type="protein sequence ID" value="APB32834.1"/>
    <property type="molecule type" value="Genomic_DNA"/>
</dbReference>